<dbReference type="Proteomes" id="UP001060012">
    <property type="component" value="Chromosome"/>
</dbReference>
<evidence type="ECO:0000313" key="2">
    <source>
        <dbReference type="Proteomes" id="UP001060012"/>
    </source>
</evidence>
<keyword evidence="2" id="KW-1185">Reference proteome</keyword>
<evidence type="ECO:0000313" key="1">
    <source>
        <dbReference type="EMBL" id="UTJ06902.1"/>
    </source>
</evidence>
<protein>
    <submittedName>
        <fullName evidence="1">Uncharacterized protein</fullName>
    </submittedName>
</protein>
<organism evidence="1 2">
    <name type="scientific">Arcobacter roscoffensis</name>
    <dbReference type="NCBI Taxonomy" id="2961520"/>
    <lineage>
        <taxon>Bacteria</taxon>
        <taxon>Pseudomonadati</taxon>
        <taxon>Campylobacterota</taxon>
        <taxon>Epsilonproteobacteria</taxon>
        <taxon>Campylobacterales</taxon>
        <taxon>Arcobacteraceae</taxon>
        <taxon>Arcobacter</taxon>
    </lineage>
</organism>
<gene>
    <name evidence="1" type="ORF">NJU99_02085</name>
</gene>
<dbReference type="EMBL" id="CP100595">
    <property type="protein sequence ID" value="UTJ06902.1"/>
    <property type="molecule type" value="Genomic_DNA"/>
</dbReference>
<dbReference type="RefSeq" id="WP_254577081.1">
    <property type="nucleotide sequence ID" value="NZ_CP100595.1"/>
</dbReference>
<accession>A0ABY5E418</accession>
<sequence length="118" mass="13676">MKSPRGFGKSYFTFASILAHSVQKTIENQITIAKKTLRYRSSKNEDEVLEEDPPDLLCTLSIITNQNKPCHCDCHFRKKTKVAIALFKFIPRCPYYTTYFAFRRTGVHPPLLSLNFNQ</sequence>
<proteinExistence type="predicted"/>
<name>A0ABY5E418_9BACT</name>
<reference evidence="1" key="1">
    <citation type="submission" date="2022-07" db="EMBL/GenBank/DDBJ databases">
        <title>Arcobacter roscoffensis sp. nov., a marine bacterium isolated from coastal seawater collected from Roscoff, France.</title>
        <authorList>
            <person name="Pascual J."/>
            <person name="Lepeaux C."/>
            <person name="Methner A."/>
            <person name="Overmann J."/>
        </authorList>
    </citation>
    <scope>NUCLEOTIDE SEQUENCE</scope>
    <source>
        <strain evidence="1">ARW1-2F2</strain>
    </source>
</reference>